<evidence type="ECO:0000256" key="2">
    <source>
        <dbReference type="SAM" id="Phobius"/>
    </source>
</evidence>
<evidence type="ECO:0000256" key="1">
    <source>
        <dbReference type="SAM" id="MobiDB-lite"/>
    </source>
</evidence>
<keyword evidence="4" id="KW-1185">Reference proteome</keyword>
<protein>
    <recommendedName>
        <fullName evidence="5">Amino acid transporter</fullName>
    </recommendedName>
</protein>
<reference evidence="4" key="1">
    <citation type="submission" date="2017-01" db="EMBL/GenBank/DDBJ databases">
        <authorList>
            <person name="Varghese N."/>
            <person name="Submissions S."/>
        </authorList>
    </citation>
    <scope>NUCLEOTIDE SEQUENCE [LARGE SCALE GENOMIC DNA]</scope>
    <source>
        <strain evidence="4">DSM 23127</strain>
    </source>
</reference>
<dbReference type="STRING" id="570947.SAMN05421687_11525"/>
<keyword evidence="2" id="KW-0812">Transmembrane</keyword>
<feature type="region of interest" description="Disordered" evidence="1">
    <location>
        <begin position="1"/>
        <end position="28"/>
    </location>
</feature>
<dbReference type="EMBL" id="FTOC01000015">
    <property type="protein sequence ID" value="SIS63514.1"/>
    <property type="molecule type" value="Genomic_DNA"/>
</dbReference>
<organism evidence="3 4">
    <name type="scientific">Salimicrobium flavidum</name>
    <dbReference type="NCBI Taxonomy" id="570947"/>
    <lineage>
        <taxon>Bacteria</taxon>
        <taxon>Bacillati</taxon>
        <taxon>Bacillota</taxon>
        <taxon>Bacilli</taxon>
        <taxon>Bacillales</taxon>
        <taxon>Bacillaceae</taxon>
        <taxon>Salimicrobium</taxon>
    </lineage>
</organism>
<name>A0A1N7KPN0_9BACI</name>
<keyword evidence="2" id="KW-1133">Transmembrane helix</keyword>
<dbReference type="Proteomes" id="UP000187608">
    <property type="component" value="Unassembled WGS sequence"/>
</dbReference>
<evidence type="ECO:0008006" key="5">
    <source>
        <dbReference type="Google" id="ProtNLM"/>
    </source>
</evidence>
<evidence type="ECO:0000313" key="4">
    <source>
        <dbReference type="Proteomes" id="UP000187608"/>
    </source>
</evidence>
<dbReference type="AlphaFoldDB" id="A0A1N7KPN0"/>
<keyword evidence="2" id="KW-0472">Membrane</keyword>
<proteinExistence type="predicted"/>
<feature type="compositionally biased region" description="Acidic residues" evidence="1">
    <location>
        <begin position="1"/>
        <end position="10"/>
    </location>
</feature>
<evidence type="ECO:0000313" key="3">
    <source>
        <dbReference type="EMBL" id="SIS63514.1"/>
    </source>
</evidence>
<dbReference type="OrthoDB" id="2456645at2"/>
<sequence length="62" mass="6714">MSNNNDDNEPFNDAIDHQHNIEGDPTPSGGSMPLPIRVIGYFLIGGIVVMLFTGLLGNLLFN</sequence>
<dbReference type="RefSeq" id="WP_076560668.1">
    <property type="nucleotide sequence ID" value="NZ_FTOC01000015.1"/>
</dbReference>
<gene>
    <name evidence="3" type="ORF">SAMN05421687_11525</name>
</gene>
<feature type="transmembrane region" description="Helical" evidence="2">
    <location>
        <begin position="38"/>
        <end position="61"/>
    </location>
</feature>
<accession>A0A1N7KPN0</accession>